<evidence type="ECO:0000256" key="1">
    <source>
        <dbReference type="PROSITE-ProRule" id="PRU01240"/>
    </source>
</evidence>
<keyword evidence="4" id="KW-1185">Reference proteome</keyword>
<sequence>MKTVRIGLIDGGVAPALSASVEAVRSFGGPSPDAFGAAALAHGTNVARLVLEGLPTARLLGARVFHQRLDAGVDDVVAALDWLVGQGVDLVNMSLGLRTRSATLERACAAAHAAGVLLVAAAPARGGPVWPAAYADCIAVSGDARCGPGELSWLGQPEVDVGACPFLVPGAPARGGGASYAAARFSGRASALLAQGLPALAMRQHCFQEASRVGPERRHA</sequence>
<name>A0A848FLQ9_9BURK</name>
<proteinExistence type="inferred from homology"/>
<dbReference type="EMBL" id="JABBFW010000038">
    <property type="protein sequence ID" value="NML18731.1"/>
    <property type="molecule type" value="Genomic_DNA"/>
</dbReference>
<dbReference type="SUPFAM" id="SSF52743">
    <property type="entry name" value="Subtilisin-like"/>
    <property type="match status" value="1"/>
</dbReference>
<comment type="similarity">
    <text evidence="1">Belongs to the peptidase S8 family.</text>
</comment>
<dbReference type="GO" id="GO:0004252">
    <property type="term" value="F:serine-type endopeptidase activity"/>
    <property type="evidence" value="ECO:0007669"/>
    <property type="project" value="InterPro"/>
</dbReference>
<dbReference type="Pfam" id="PF00082">
    <property type="entry name" value="Peptidase_S8"/>
    <property type="match status" value="1"/>
</dbReference>
<dbReference type="Gene3D" id="3.40.50.200">
    <property type="entry name" value="Peptidase S8/S53 domain"/>
    <property type="match status" value="1"/>
</dbReference>
<dbReference type="AlphaFoldDB" id="A0A848FLQ9"/>
<accession>A0A848FLQ9</accession>
<dbReference type="GO" id="GO:0006508">
    <property type="term" value="P:proteolysis"/>
    <property type="evidence" value="ECO:0007669"/>
    <property type="project" value="InterPro"/>
</dbReference>
<feature type="domain" description="Peptidase S8/S53" evidence="2">
    <location>
        <begin position="3"/>
        <end position="141"/>
    </location>
</feature>
<reference evidence="3 4" key="1">
    <citation type="submission" date="2020-04" db="EMBL/GenBank/DDBJ databases">
        <title>Azohydromonas sp. isolated from soil.</title>
        <authorList>
            <person name="Dahal R.H."/>
        </authorList>
    </citation>
    <scope>NUCLEOTIDE SEQUENCE [LARGE SCALE GENOMIC DNA]</scope>
    <source>
        <strain evidence="3 4">G-1-1-14</strain>
    </source>
</reference>
<evidence type="ECO:0000259" key="2">
    <source>
        <dbReference type="Pfam" id="PF00082"/>
    </source>
</evidence>
<evidence type="ECO:0000313" key="3">
    <source>
        <dbReference type="EMBL" id="NML18731.1"/>
    </source>
</evidence>
<dbReference type="PROSITE" id="PS51892">
    <property type="entry name" value="SUBTILASE"/>
    <property type="match status" value="1"/>
</dbReference>
<evidence type="ECO:0000313" key="4">
    <source>
        <dbReference type="Proteomes" id="UP000574067"/>
    </source>
</evidence>
<gene>
    <name evidence="3" type="ORF">HHL10_27560</name>
</gene>
<dbReference type="Proteomes" id="UP000574067">
    <property type="component" value="Unassembled WGS sequence"/>
</dbReference>
<dbReference type="RefSeq" id="WP_169163621.1">
    <property type="nucleotide sequence ID" value="NZ_JABBFW010000038.1"/>
</dbReference>
<organism evidence="3 4">
    <name type="scientific">Azohydromonas caseinilytica</name>
    <dbReference type="NCBI Taxonomy" id="2728836"/>
    <lineage>
        <taxon>Bacteria</taxon>
        <taxon>Pseudomonadati</taxon>
        <taxon>Pseudomonadota</taxon>
        <taxon>Betaproteobacteria</taxon>
        <taxon>Burkholderiales</taxon>
        <taxon>Sphaerotilaceae</taxon>
        <taxon>Azohydromonas</taxon>
    </lineage>
</organism>
<comment type="caution">
    <text evidence="3">The sequence shown here is derived from an EMBL/GenBank/DDBJ whole genome shotgun (WGS) entry which is preliminary data.</text>
</comment>
<comment type="caution">
    <text evidence="1">Lacks conserved residue(s) required for the propagation of feature annotation.</text>
</comment>
<protein>
    <submittedName>
        <fullName evidence="3">S8 family serine peptidase</fullName>
    </submittedName>
</protein>
<dbReference type="InterPro" id="IPR000209">
    <property type="entry name" value="Peptidase_S8/S53_dom"/>
</dbReference>
<dbReference type="InterPro" id="IPR036852">
    <property type="entry name" value="Peptidase_S8/S53_dom_sf"/>
</dbReference>